<evidence type="ECO:0000259" key="3">
    <source>
        <dbReference type="PROSITE" id="PS50801"/>
    </source>
</evidence>
<dbReference type="Pfam" id="PF01740">
    <property type="entry name" value="STAS"/>
    <property type="match status" value="1"/>
</dbReference>
<dbReference type="InterPro" id="IPR002645">
    <property type="entry name" value="STAS_dom"/>
</dbReference>
<dbReference type="AlphaFoldDB" id="A0A852X5C8"/>
<evidence type="ECO:0000256" key="2">
    <source>
        <dbReference type="RuleBase" id="RU003749"/>
    </source>
</evidence>
<dbReference type="CDD" id="cd07043">
    <property type="entry name" value="STAS_anti-anti-sigma_factors"/>
    <property type="match status" value="1"/>
</dbReference>
<dbReference type="SUPFAM" id="SSF52091">
    <property type="entry name" value="SpoIIaa-like"/>
    <property type="match status" value="1"/>
</dbReference>
<dbReference type="Proteomes" id="UP000592181">
    <property type="component" value="Unassembled WGS sequence"/>
</dbReference>
<comment type="caution">
    <text evidence="4">The sequence shown here is derived from an EMBL/GenBank/DDBJ whole genome shotgun (WGS) entry which is preliminary data.</text>
</comment>
<dbReference type="PROSITE" id="PS50801">
    <property type="entry name" value="STAS"/>
    <property type="match status" value="1"/>
</dbReference>
<sequence>MGVSVTTSEQGPVPVVHVQGDVDVTSAPSMREAIDALILAGHRRMVLDLTDVSFIDSTGLGVVVGRLKGLRRSAGVLTVAASHERVLRVLGITGLDTVLDVAPDVDAAIAAAAQTAQ</sequence>
<evidence type="ECO:0000313" key="4">
    <source>
        <dbReference type="EMBL" id="NYG35973.1"/>
    </source>
</evidence>
<feature type="domain" description="STAS" evidence="3">
    <location>
        <begin position="3"/>
        <end position="112"/>
    </location>
</feature>
<dbReference type="PANTHER" id="PTHR33495">
    <property type="entry name" value="ANTI-SIGMA FACTOR ANTAGONIST TM_1081-RELATED-RELATED"/>
    <property type="match status" value="1"/>
</dbReference>
<dbReference type="NCBIfam" id="TIGR00377">
    <property type="entry name" value="ant_ant_sig"/>
    <property type="match status" value="1"/>
</dbReference>
<comment type="similarity">
    <text evidence="1 2">Belongs to the anti-sigma-factor antagonist family.</text>
</comment>
<dbReference type="RefSeq" id="WP_179461551.1">
    <property type="nucleotide sequence ID" value="NZ_JACBZX010000001.1"/>
</dbReference>
<dbReference type="Gene3D" id="3.30.750.24">
    <property type="entry name" value="STAS domain"/>
    <property type="match status" value="1"/>
</dbReference>
<dbReference type="EMBL" id="JACBZX010000001">
    <property type="protein sequence ID" value="NYG35973.1"/>
    <property type="molecule type" value="Genomic_DNA"/>
</dbReference>
<accession>A0A852X5C8</accession>
<evidence type="ECO:0000313" key="5">
    <source>
        <dbReference type="Proteomes" id="UP000592181"/>
    </source>
</evidence>
<dbReference type="InterPro" id="IPR036513">
    <property type="entry name" value="STAS_dom_sf"/>
</dbReference>
<keyword evidence="5" id="KW-1185">Reference proteome</keyword>
<reference evidence="4 5" key="1">
    <citation type="submission" date="2020-07" db="EMBL/GenBank/DDBJ databases">
        <title>Sequencing the genomes of 1000 actinobacteria strains.</title>
        <authorList>
            <person name="Klenk H.-P."/>
        </authorList>
    </citation>
    <scope>NUCLEOTIDE SEQUENCE [LARGE SCALE GENOMIC DNA]</scope>
    <source>
        <strain evidence="4 5">DSM 24723</strain>
    </source>
</reference>
<dbReference type="InterPro" id="IPR003658">
    <property type="entry name" value="Anti-sigma_ant"/>
</dbReference>
<protein>
    <recommendedName>
        <fullName evidence="2">Anti-sigma factor antagonist</fullName>
    </recommendedName>
</protein>
<gene>
    <name evidence="4" type="ORF">BJY28_000442</name>
</gene>
<evidence type="ECO:0000256" key="1">
    <source>
        <dbReference type="ARBA" id="ARBA00009013"/>
    </source>
</evidence>
<proteinExistence type="inferred from homology"/>
<dbReference type="PANTHER" id="PTHR33495:SF2">
    <property type="entry name" value="ANTI-SIGMA FACTOR ANTAGONIST TM_1081-RELATED"/>
    <property type="match status" value="1"/>
</dbReference>
<dbReference type="GO" id="GO:0043856">
    <property type="term" value="F:anti-sigma factor antagonist activity"/>
    <property type="evidence" value="ECO:0007669"/>
    <property type="project" value="InterPro"/>
</dbReference>
<name>A0A852X5C8_9MICO</name>
<organism evidence="4 5">
    <name type="scientific">Janibacter alkaliphilus</name>
    <dbReference type="NCBI Taxonomy" id="1069963"/>
    <lineage>
        <taxon>Bacteria</taxon>
        <taxon>Bacillati</taxon>
        <taxon>Actinomycetota</taxon>
        <taxon>Actinomycetes</taxon>
        <taxon>Micrococcales</taxon>
        <taxon>Intrasporangiaceae</taxon>
        <taxon>Janibacter</taxon>
    </lineage>
</organism>